<keyword evidence="3" id="KW-1185">Reference proteome</keyword>
<name>A0A5B9QW35_9BACT</name>
<evidence type="ECO:0000256" key="1">
    <source>
        <dbReference type="SAM" id="SignalP"/>
    </source>
</evidence>
<dbReference type="RefSeq" id="WP_068141622.1">
    <property type="nucleotide sequence ID" value="NZ_CP042914.1"/>
</dbReference>
<dbReference type="PROSITE" id="PS51257">
    <property type="entry name" value="PROKAR_LIPOPROTEIN"/>
    <property type="match status" value="1"/>
</dbReference>
<sequence precursor="true">MKTKTWVACGLAVIACGAGLALNLAAPPAANMRTFATAWLGTLSPEELKLAQMPYESPARVGWHFIPKPERKGLPLRDMNDAQQAAALRLVRAALSEIGYKKANQIMSLEGVLRQLEGPGSEARRDPRKYYVTVFGDPSETSEDTPWGLSFEGHHLSLNFVCRGDVIVDSTPQFFASNPAEVRNEVEGPIKKGTRVLRDEEVLAFQLVGSLDEKQLAAGRFADEALAEIRFAGEPQPQVTEPVGIAYGDLTKAQQTTLRELIDVYNSAVPDSVSKARMALINESGWDNIHFGWAGALEPGVGHYYRITGDTFLIEFVNTQPDAAGNPANHIHCVWRDMTGDFDLPIKD</sequence>
<dbReference type="PANTHER" id="PTHR37489:SF1">
    <property type="entry name" value="DUF3500 DOMAIN-CONTAINING PROTEIN"/>
    <property type="match status" value="1"/>
</dbReference>
<dbReference type="OrthoDB" id="581140at2"/>
<protein>
    <recommendedName>
        <fullName evidence="4">DUF3500 domain-containing protein</fullName>
    </recommendedName>
</protein>
<dbReference type="AlphaFoldDB" id="A0A5B9QW35"/>
<keyword evidence="1" id="KW-0732">Signal</keyword>
<dbReference type="InterPro" id="IPR021889">
    <property type="entry name" value="DUF3500"/>
</dbReference>
<dbReference type="Pfam" id="PF12006">
    <property type="entry name" value="DUF3500"/>
    <property type="match status" value="1"/>
</dbReference>
<evidence type="ECO:0008006" key="4">
    <source>
        <dbReference type="Google" id="ProtNLM"/>
    </source>
</evidence>
<evidence type="ECO:0000313" key="3">
    <source>
        <dbReference type="Proteomes" id="UP000325286"/>
    </source>
</evidence>
<accession>A0A5B9QW35</accession>
<gene>
    <name evidence="2" type="ORF">UC8_41410</name>
</gene>
<feature type="chain" id="PRO_5022977256" description="DUF3500 domain-containing protein" evidence="1">
    <location>
        <begin position="26"/>
        <end position="348"/>
    </location>
</feature>
<evidence type="ECO:0000313" key="2">
    <source>
        <dbReference type="EMBL" id="QEG42109.1"/>
    </source>
</evidence>
<reference evidence="2 3" key="1">
    <citation type="submission" date="2019-08" db="EMBL/GenBank/DDBJ databases">
        <title>Deep-cultivation of Planctomycetes and their phenomic and genomic characterization uncovers novel biology.</title>
        <authorList>
            <person name="Wiegand S."/>
            <person name="Jogler M."/>
            <person name="Boedeker C."/>
            <person name="Pinto D."/>
            <person name="Vollmers J."/>
            <person name="Rivas-Marin E."/>
            <person name="Kohn T."/>
            <person name="Peeters S.H."/>
            <person name="Heuer A."/>
            <person name="Rast P."/>
            <person name="Oberbeckmann S."/>
            <person name="Bunk B."/>
            <person name="Jeske O."/>
            <person name="Meyerdierks A."/>
            <person name="Storesund J.E."/>
            <person name="Kallscheuer N."/>
            <person name="Luecker S."/>
            <person name="Lage O.M."/>
            <person name="Pohl T."/>
            <person name="Merkel B.J."/>
            <person name="Hornburger P."/>
            <person name="Mueller R.-W."/>
            <person name="Bruemmer F."/>
            <person name="Labrenz M."/>
            <person name="Spormann A.M."/>
            <person name="Op den Camp H."/>
            <person name="Overmann J."/>
            <person name="Amann R."/>
            <person name="Jetten M.S.M."/>
            <person name="Mascher T."/>
            <person name="Medema M.H."/>
            <person name="Devos D.P."/>
            <person name="Kaster A.-K."/>
            <person name="Ovreas L."/>
            <person name="Rohde M."/>
            <person name="Galperin M.Y."/>
            <person name="Jogler C."/>
        </authorList>
    </citation>
    <scope>NUCLEOTIDE SEQUENCE [LARGE SCALE GENOMIC DNA]</scope>
    <source>
        <strain evidence="2 3">UC8</strain>
    </source>
</reference>
<organism evidence="2 3">
    <name type="scientific">Roseimaritima ulvae</name>
    <dbReference type="NCBI Taxonomy" id="980254"/>
    <lineage>
        <taxon>Bacteria</taxon>
        <taxon>Pseudomonadati</taxon>
        <taxon>Planctomycetota</taxon>
        <taxon>Planctomycetia</taxon>
        <taxon>Pirellulales</taxon>
        <taxon>Pirellulaceae</taxon>
        <taxon>Roseimaritima</taxon>
    </lineage>
</organism>
<dbReference type="EMBL" id="CP042914">
    <property type="protein sequence ID" value="QEG42109.1"/>
    <property type="molecule type" value="Genomic_DNA"/>
</dbReference>
<dbReference type="KEGG" id="rul:UC8_41410"/>
<proteinExistence type="predicted"/>
<dbReference type="PANTHER" id="PTHR37489">
    <property type="entry name" value="DUF3500 DOMAIN-CONTAINING PROTEIN"/>
    <property type="match status" value="1"/>
</dbReference>
<feature type="signal peptide" evidence="1">
    <location>
        <begin position="1"/>
        <end position="25"/>
    </location>
</feature>
<dbReference type="Proteomes" id="UP000325286">
    <property type="component" value="Chromosome"/>
</dbReference>